<feature type="non-terminal residue" evidence="2">
    <location>
        <position position="106"/>
    </location>
</feature>
<name>A0A3S0ZW07_ELYCH</name>
<dbReference type="EMBL" id="RQTK01000208">
    <property type="protein sequence ID" value="RUS84355.1"/>
    <property type="molecule type" value="Genomic_DNA"/>
</dbReference>
<dbReference type="Proteomes" id="UP000271974">
    <property type="component" value="Unassembled WGS sequence"/>
</dbReference>
<evidence type="ECO:0000256" key="1">
    <source>
        <dbReference type="SAM" id="Phobius"/>
    </source>
</evidence>
<accession>A0A3S0ZW07</accession>
<keyword evidence="1" id="KW-1133">Transmembrane helix</keyword>
<reference evidence="2 3" key="1">
    <citation type="submission" date="2019-01" db="EMBL/GenBank/DDBJ databases">
        <title>A draft genome assembly of the solar-powered sea slug Elysia chlorotica.</title>
        <authorList>
            <person name="Cai H."/>
            <person name="Li Q."/>
            <person name="Fang X."/>
            <person name="Li J."/>
            <person name="Curtis N.E."/>
            <person name="Altenburger A."/>
            <person name="Shibata T."/>
            <person name="Feng M."/>
            <person name="Maeda T."/>
            <person name="Schwartz J.A."/>
            <person name="Shigenobu S."/>
            <person name="Lundholm N."/>
            <person name="Nishiyama T."/>
            <person name="Yang H."/>
            <person name="Hasebe M."/>
            <person name="Li S."/>
            <person name="Pierce S.K."/>
            <person name="Wang J."/>
        </authorList>
    </citation>
    <scope>NUCLEOTIDE SEQUENCE [LARGE SCALE GENOMIC DNA]</scope>
    <source>
        <strain evidence="2">EC2010</strain>
        <tissue evidence="2">Whole organism of an adult</tissue>
    </source>
</reference>
<protein>
    <submittedName>
        <fullName evidence="2">Uncharacterized protein</fullName>
    </submittedName>
</protein>
<keyword evidence="3" id="KW-1185">Reference proteome</keyword>
<organism evidence="2 3">
    <name type="scientific">Elysia chlorotica</name>
    <name type="common">Eastern emerald elysia</name>
    <name type="synonym">Sea slug</name>
    <dbReference type="NCBI Taxonomy" id="188477"/>
    <lineage>
        <taxon>Eukaryota</taxon>
        <taxon>Metazoa</taxon>
        <taxon>Spiralia</taxon>
        <taxon>Lophotrochozoa</taxon>
        <taxon>Mollusca</taxon>
        <taxon>Gastropoda</taxon>
        <taxon>Heterobranchia</taxon>
        <taxon>Euthyneura</taxon>
        <taxon>Panpulmonata</taxon>
        <taxon>Sacoglossa</taxon>
        <taxon>Placobranchoidea</taxon>
        <taxon>Plakobranchidae</taxon>
        <taxon>Elysia</taxon>
    </lineage>
</organism>
<gene>
    <name evidence="2" type="ORF">EGW08_007887</name>
</gene>
<proteinExistence type="predicted"/>
<evidence type="ECO:0000313" key="3">
    <source>
        <dbReference type="Proteomes" id="UP000271974"/>
    </source>
</evidence>
<keyword evidence="1" id="KW-0812">Transmembrane</keyword>
<feature type="transmembrane region" description="Helical" evidence="1">
    <location>
        <begin position="20"/>
        <end position="42"/>
    </location>
</feature>
<sequence>MLLLPLCNGRAMTSGDYAWYSLYVAGSAISALALCKLAGWIWREYKLAMNEDYKVSSVDPHAACGEGLGSDPVISRCRVTVELVQGKCHVENGDEALAAKCNAALA</sequence>
<evidence type="ECO:0000313" key="2">
    <source>
        <dbReference type="EMBL" id="RUS84355.1"/>
    </source>
</evidence>
<comment type="caution">
    <text evidence="2">The sequence shown here is derived from an EMBL/GenBank/DDBJ whole genome shotgun (WGS) entry which is preliminary data.</text>
</comment>
<dbReference type="AlphaFoldDB" id="A0A3S0ZW07"/>
<keyword evidence="1" id="KW-0472">Membrane</keyword>